<feature type="compositionally biased region" description="Basic residues" evidence="1">
    <location>
        <begin position="351"/>
        <end position="360"/>
    </location>
</feature>
<protein>
    <submittedName>
        <fullName evidence="2">Uncharacterized protein</fullName>
    </submittedName>
</protein>
<feature type="compositionally biased region" description="Gly residues" evidence="1">
    <location>
        <begin position="674"/>
        <end position="687"/>
    </location>
</feature>
<feature type="compositionally biased region" description="Basic residues" evidence="1">
    <location>
        <begin position="295"/>
        <end position="309"/>
    </location>
</feature>
<feature type="compositionally biased region" description="Gly residues" evidence="1">
    <location>
        <begin position="579"/>
        <end position="596"/>
    </location>
</feature>
<feature type="compositionally biased region" description="Low complexity" evidence="1">
    <location>
        <begin position="201"/>
        <end position="211"/>
    </location>
</feature>
<gene>
    <name evidence="2" type="ORF">SBRY_20374</name>
</gene>
<comment type="caution">
    <text evidence="2">The sequence shown here is derived from an EMBL/GenBank/DDBJ whole genome shotgun (WGS) entry which is preliminary data.</text>
</comment>
<reference evidence="2" key="1">
    <citation type="submission" date="2021-06" db="EMBL/GenBank/DDBJ databases">
        <authorList>
            <person name="Arsene-Ploetze F."/>
        </authorList>
    </citation>
    <scope>NUCLEOTIDE SEQUENCE</scope>
    <source>
        <strain evidence="2">SBRY1</strain>
    </source>
</reference>
<feature type="compositionally biased region" description="Low complexity" evidence="1">
    <location>
        <begin position="34"/>
        <end position="46"/>
    </location>
</feature>
<accession>A0A9W4E3W7</accession>
<feature type="compositionally biased region" description="Low complexity" evidence="1">
    <location>
        <begin position="611"/>
        <end position="629"/>
    </location>
</feature>
<evidence type="ECO:0000313" key="2">
    <source>
        <dbReference type="EMBL" id="CAG7627526.1"/>
    </source>
</evidence>
<feature type="region of interest" description="Disordered" evidence="1">
    <location>
        <begin position="544"/>
        <end position="782"/>
    </location>
</feature>
<feature type="region of interest" description="Disordered" evidence="1">
    <location>
        <begin position="62"/>
        <end position="83"/>
    </location>
</feature>
<dbReference type="EMBL" id="CAJVAX010000012">
    <property type="protein sequence ID" value="CAG7627526.1"/>
    <property type="molecule type" value="Genomic_DNA"/>
</dbReference>
<feature type="compositionally biased region" description="Basic residues" evidence="1">
    <location>
        <begin position="402"/>
        <end position="414"/>
    </location>
</feature>
<feature type="compositionally biased region" description="Low complexity" evidence="1">
    <location>
        <begin position="218"/>
        <end position="246"/>
    </location>
</feature>
<evidence type="ECO:0000256" key="1">
    <source>
        <dbReference type="SAM" id="MobiDB-lite"/>
    </source>
</evidence>
<feature type="compositionally biased region" description="Basic and acidic residues" evidence="1">
    <location>
        <begin position="314"/>
        <end position="325"/>
    </location>
</feature>
<evidence type="ECO:0000313" key="3">
    <source>
        <dbReference type="Proteomes" id="UP001153328"/>
    </source>
</evidence>
<feature type="compositionally biased region" description="Basic residues" evidence="1">
    <location>
        <begin position="740"/>
        <end position="759"/>
    </location>
</feature>
<feature type="compositionally biased region" description="Polar residues" evidence="1">
    <location>
        <begin position="7"/>
        <end position="24"/>
    </location>
</feature>
<feature type="compositionally biased region" description="Basic residues" evidence="1">
    <location>
        <begin position="569"/>
        <end position="578"/>
    </location>
</feature>
<feature type="region of interest" description="Disordered" evidence="1">
    <location>
        <begin position="796"/>
        <end position="902"/>
    </location>
</feature>
<feature type="compositionally biased region" description="Basic and acidic residues" evidence="1">
    <location>
        <begin position="171"/>
        <end position="186"/>
    </location>
</feature>
<name>A0A9W4E3W7_9ACTN</name>
<proteinExistence type="predicted"/>
<sequence length="902" mass="94768">MPAAWRTCTSPMSPRTAGTATPGGSTREHPHPGAHPGRPGARAAARAAVPPLLDRPDGLALRRRGQLPRGAAGRRLRAARRGHRDGLAALRRAAARAAVLAARRCLGGPARAPAADHDRRGPGAGGADGLAAARLRLRGAHLRPVVRRRLRGRHPRGGLRRLQRHAAGVADEARPVHRGECADQRQPRLLLRRRAERRRAAGAGARRTPGAARRRRLLPGLGLAAGPDSPRGAAGGRARQGPAHRGPALHRPLTAAAGDPGLRGDHQPVQLRLQHPGGPLRRRRTRPQRRDAGPGHRRRRGRQPGRRGGQRAGRAGDRRRTRTDGGRLPLPGAAGPGAAGRRADPAAPGHLLRRGVRRRPGRDAAGHSVGLAAGCRHTQRPALPGLRRLQDRQLRCAPARRPGRRLPRLGHRPAARPVAGHPGRHAGRPVAAALTRTAHPRTAHLTRPRTRPGGRLLQPAVVRGGERVQRIGVQVPVRVLDDHQPLGVLGVVLPGQRVTHHPRLLRRREAVAHFGGDLLCGVTVGKHQHMAYVGHRDIVPRAAGDPFADPLSQGRGMLGRDGKEDRSRRPARCAHARRGAGGPAAGPRRPGGGGGGEGRRPRHRRQGPGTGRAAAGDAGRADQPVAVRRAQGRRRAQCAGPVRRHRQGRQGVSGRTGGGDHPGAAARRRRQGQGAAGRGPKGGGARGGVPEDDQAGRQARLRTRRVPYARQVGDARGGAGAGRRDRQRPAGAGQCVRPTGRGHRGHCRCRGGRPLLHRAGRGDRLRGGGSRGDRADGGGAGAAALGAVGRAAPAGHHLRAGLGGAGDRQARVGPARGEPRPARPGSGHAAVEDRPGPAADPRLERGRRLGRAAGGRGGRRGRQGRRGGPGVRPGEGGRHHRPRRPHPQLSKRGPAAAGEAAT</sequence>
<dbReference type="AlphaFoldDB" id="A0A9W4E3W7"/>
<feature type="compositionally biased region" description="Basic residues" evidence="1">
    <location>
        <begin position="630"/>
        <end position="648"/>
    </location>
</feature>
<dbReference type="Proteomes" id="UP001153328">
    <property type="component" value="Unassembled WGS sequence"/>
</dbReference>
<feature type="region of interest" description="Disordered" evidence="1">
    <location>
        <begin position="155"/>
        <end position="368"/>
    </location>
</feature>
<keyword evidence="3" id="KW-1185">Reference proteome</keyword>
<feature type="compositionally biased region" description="Basic residues" evidence="1">
    <location>
        <begin position="155"/>
        <end position="164"/>
    </location>
</feature>
<organism evidence="2 3">
    <name type="scientific">Actinacidiphila bryophytorum</name>
    <dbReference type="NCBI Taxonomy" id="1436133"/>
    <lineage>
        <taxon>Bacteria</taxon>
        <taxon>Bacillati</taxon>
        <taxon>Actinomycetota</taxon>
        <taxon>Actinomycetes</taxon>
        <taxon>Kitasatosporales</taxon>
        <taxon>Streptomycetaceae</taxon>
        <taxon>Actinacidiphila</taxon>
    </lineage>
</organism>
<feature type="compositionally biased region" description="Basic and acidic residues" evidence="1">
    <location>
        <begin position="830"/>
        <end position="847"/>
    </location>
</feature>
<feature type="compositionally biased region" description="Basic and acidic residues" evidence="1">
    <location>
        <begin position="760"/>
        <end position="776"/>
    </location>
</feature>
<feature type="region of interest" description="Disordered" evidence="1">
    <location>
        <begin position="1"/>
        <end position="46"/>
    </location>
</feature>
<feature type="region of interest" description="Disordered" evidence="1">
    <location>
        <begin position="402"/>
        <end position="426"/>
    </location>
</feature>
<feature type="compositionally biased region" description="Basic and acidic residues" evidence="1">
    <location>
        <begin position="558"/>
        <end position="568"/>
    </location>
</feature>